<protein>
    <submittedName>
        <fullName evidence="2">C2 domain-containing protein</fullName>
    </submittedName>
</protein>
<reference evidence="2" key="1">
    <citation type="submission" date="2019-09" db="UniProtKB">
        <authorList>
            <consortium name="WormBaseParasite"/>
        </authorList>
    </citation>
    <scope>IDENTIFICATION</scope>
</reference>
<evidence type="ECO:0000313" key="2">
    <source>
        <dbReference type="WBParaSite" id="HPBE_0002069001-mRNA-1"/>
    </source>
</evidence>
<dbReference type="WBParaSite" id="HPBE_0002069001-mRNA-1">
    <property type="protein sequence ID" value="HPBE_0002069001-mRNA-1"/>
    <property type="gene ID" value="HPBE_0002069001"/>
</dbReference>
<proteinExistence type="predicted"/>
<name>A0A183GED8_HELPZ</name>
<dbReference type="Proteomes" id="UP000050761">
    <property type="component" value="Unassembled WGS sequence"/>
</dbReference>
<evidence type="ECO:0000313" key="1">
    <source>
        <dbReference type="Proteomes" id="UP000050761"/>
    </source>
</evidence>
<sequence>LRVDSRIVGHTEARPVSQQAWDQRFSVDLDRSKELEIEVFYRDSRSMCAFTAVKLGNFVEPTGQAGMVLQLEPHGDLFAEFKYLNPVISRKPKLERQKRLFKVKERKDMAGVKKQLGVHALSRMLRGRENEPIVDYGTSTFQPGSIFLYLIYSLIILFT</sequence>
<organism evidence="1 2">
    <name type="scientific">Heligmosomoides polygyrus</name>
    <name type="common">Parasitic roundworm</name>
    <dbReference type="NCBI Taxonomy" id="6339"/>
    <lineage>
        <taxon>Eukaryota</taxon>
        <taxon>Metazoa</taxon>
        <taxon>Ecdysozoa</taxon>
        <taxon>Nematoda</taxon>
        <taxon>Chromadorea</taxon>
        <taxon>Rhabditida</taxon>
        <taxon>Rhabditina</taxon>
        <taxon>Rhabditomorpha</taxon>
        <taxon>Strongyloidea</taxon>
        <taxon>Heligmosomidae</taxon>
        <taxon>Heligmosomoides</taxon>
    </lineage>
</organism>
<dbReference type="AlphaFoldDB" id="A0A183GED8"/>
<keyword evidence="1" id="KW-1185">Reference proteome</keyword>
<accession>A0A183GED8</accession>